<dbReference type="SUPFAM" id="SSF52540">
    <property type="entry name" value="P-loop containing nucleoside triphosphate hydrolases"/>
    <property type="match status" value="1"/>
</dbReference>
<dbReference type="Gene3D" id="3.30.230.10">
    <property type="match status" value="1"/>
</dbReference>
<dbReference type="SUPFAM" id="SSF50447">
    <property type="entry name" value="Translation proteins"/>
    <property type="match status" value="1"/>
</dbReference>
<dbReference type="InterPro" id="IPR020568">
    <property type="entry name" value="Ribosomal_Su5_D2-typ_SF"/>
</dbReference>
<dbReference type="InterPro" id="IPR009000">
    <property type="entry name" value="Transl_B-barrel_sf"/>
</dbReference>
<dbReference type="InterPro" id="IPR000795">
    <property type="entry name" value="T_Tr_GTP-bd_dom"/>
</dbReference>
<organism evidence="4 5">
    <name type="scientific">Babesia microti (strain RI)</name>
    <dbReference type="NCBI Taxonomy" id="1133968"/>
    <lineage>
        <taxon>Eukaryota</taxon>
        <taxon>Sar</taxon>
        <taxon>Alveolata</taxon>
        <taxon>Apicomplexa</taxon>
        <taxon>Aconoidasida</taxon>
        <taxon>Piroplasmida</taxon>
        <taxon>Babesiidae</taxon>
        <taxon>Babesia</taxon>
    </lineage>
</organism>
<dbReference type="AlphaFoldDB" id="A0A1R4ABE8"/>
<dbReference type="GO" id="GO:0005829">
    <property type="term" value="C:cytosol"/>
    <property type="evidence" value="ECO:0007669"/>
    <property type="project" value="TreeGrafter"/>
</dbReference>
<dbReference type="Pfam" id="PF00009">
    <property type="entry name" value="GTP_EFTU"/>
    <property type="match status" value="1"/>
</dbReference>
<dbReference type="RefSeq" id="XP_021338507.1">
    <property type="nucleotide sequence ID" value="XM_021481926.1"/>
</dbReference>
<dbReference type="InterPro" id="IPR014721">
    <property type="entry name" value="Ribsml_uS5_D2-typ_fold_subgr"/>
</dbReference>
<dbReference type="GO" id="GO:0042256">
    <property type="term" value="P:cytosolic ribosome assembly"/>
    <property type="evidence" value="ECO:0007669"/>
    <property type="project" value="TreeGrafter"/>
</dbReference>
<keyword evidence="4" id="KW-0648">Protein biosynthesis</keyword>
<dbReference type="PANTHER" id="PTHR42908">
    <property type="entry name" value="TRANSLATION ELONGATION FACTOR-RELATED"/>
    <property type="match status" value="1"/>
</dbReference>
<protein>
    <submittedName>
        <fullName evidence="4">Elongation factor EF-2</fullName>
        <ecNumber evidence="4">3.6.5.-</ecNumber>
    </submittedName>
</protein>
<dbReference type="InterPro" id="IPR027417">
    <property type="entry name" value="P-loop_NTPase"/>
</dbReference>
<dbReference type="Gene3D" id="3.30.70.240">
    <property type="match status" value="1"/>
</dbReference>
<dbReference type="PROSITE" id="PS51722">
    <property type="entry name" value="G_TR_2"/>
    <property type="match status" value="1"/>
</dbReference>
<gene>
    <name evidence="4" type="ORF">BMR1_03g01365</name>
</gene>
<dbReference type="NCBIfam" id="TIGR00231">
    <property type="entry name" value="small_GTP"/>
    <property type="match status" value="1"/>
</dbReference>
<dbReference type="SUPFAM" id="SSF54211">
    <property type="entry name" value="Ribosomal protein S5 domain 2-like"/>
    <property type="match status" value="1"/>
</dbReference>
<dbReference type="Gene3D" id="3.40.50.300">
    <property type="entry name" value="P-loop containing nucleotide triphosphate hydrolases"/>
    <property type="match status" value="1"/>
</dbReference>
<reference evidence="4 5" key="1">
    <citation type="journal article" date="2012" name="Nucleic Acids Res.">
        <title>Sequencing of the smallest Apicomplexan genome from the human pathogen Babesia microti.</title>
        <authorList>
            <person name="Cornillot E."/>
            <person name="Hadj-Kaddour K."/>
            <person name="Dassouli A."/>
            <person name="Noel B."/>
            <person name="Ranwez V."/>
            <person name="Vacherie B."/>
            <person name="Augagneur Y."/>
            <person name="Bres V."/>
            <person name="Duclos A."/>
            <person name="Randazzo S."/>
            <person name="Carcy B."/>
            <person name="Debierre-Grockiego F."/>
            <person name="Delbecq S."/>
            <person name="Moubri-Menage K."/>
            <person name="Shams-Eldin H."/>
            <person name="Usmani-Brown S."/>
            <person name="Bringaud F."/>
            <person name="Wincker P."/>
            <person name="Vivares C.P."/>
            <person name="Schwarz R.T."/>
            <person name="Schetters T.P."/>
            <person name="Krause P.J."/>
            <person name="Gorenflot A."/>
            <person name="Berry V."/>
            <person name="Barbe V."/>
            <person name="Ben Mamoun C."/>
        </authorList>
    </citation>
    <scope>NUCLEOTIDE SEQUENCE [LARGE SCALE GENOMIC DNA]</scope>
    <source>
        <strain evidence="4 5">RI</strain>
    </source>
</reference>
<sequence>MIEALDRVRCNVEKIRNVCILAHVDHGKTTLSDSLISINGIISSNSAGKLRYLDNREDEQIRLITIKSSSISITYNLNGDDYLINLVDSPGHVDFSIEVSAAVRMCDGALFVVDAVEGICPQSKFVLRQAFKEGVRTVLVLNKIDRLITELRFTPLEIYHRLQDIVGQANALVYNITTGSDAEMDFVDKESNASEFNGKFPPPDGKNNYYNPSEGNVIFCSGTHKWAVNLTDFARLIVEKLELPQKSLSHMRKALWGGYFYSHKQKCVKICKDDEMPMFVEFVIKQIYSIYNFILLEYDAAKVEKIINYLSIEPTDRKGEELLIYVINTWIPLAKGLADVIVNCLPDPKTSLCDRMAVINSSLKIDQIIANNITLIHVTKFVACDMTTLRLTGDKLRGNERPGEFVALVRVFNGRLFEGMILYISNQPIRVFKIFLCMGGDLIPVSEGFEGNILALQIEELEPRVDDTVHQVKLVVEWLHRLHDPHVLRDNMESRHSFCSIERCLTLYSVPNLQPLPILNGDLVVSAILRVSIEPVDIKDMEQFLYGLALLYTADQSVEIEVLSTGEYVLGCCGEMHLERCLNDLRHLYARVDIRVSEQLISIREGVDLAPGMCIRGNKMETIANSPFKVNSDIAKYSEYVCISGGEIEIIARAILMPQNVLDLIDKNVDQYRRIVQQHDNVTAIENMEQEILNNCGCDIGKIWGISLASGSRTLLTYNNTYSSYDGKSLSVEWSLKHSYCQYLNETSFGHVVRLLPHVISAFQVASRTGPIAQEPIRGVIFVIQGIVFNSMAECSPSHSEHSSQHSWNLSGQIISAVKHLLHRCIKPPIARIYQAMLKADLLCEDNMLGCAYNVLSMYKAQIINESNQGHLFLIEAMLPVPWSMGLSKTIRSKSSGSISYNIAFYKWLMIDQDPFLEPNIARSVIDQIRNIKGLRPHVYPSNEQV</sequence>
<reference evidence="4 5" key="2">
    <citation type="journal article" date="2013" name="PLoS ONE">
        <title>Whole genome mapping and re-organization of the nuclear and mitochondrial genomes of Babesia microti isolates.</title>
        <authorList>
            <person name="Cornillot E."/>
            <person name="Dassouli A."/>
            <person name="Garg A."/>
            <person name="Pachikara N."/>
            <person name="Randazzo S."/>
            <person name="Depoix D."/>
            <person name="Carcy B."/>
            <person name="Delbecq S."/>
            <person name="Frutos R."/>
            <person name="Silva J.C."/>
            <person name="Sutton R."/>
            <person name="Krause P.J."/>
            <person name="Mamoun C.B."/>
        </authorList>
    </citation>
    <scope>NUCLEOTIDE SEQUENCE [LARGE SCALE GENOMIC DNA]</scope>
    <source>
        <strain evidence="4 5">RI</strain>
    </source>
</reference>
<accession>A0A1R4ABE8</accession>
<dbReference type="FunFam" id="3.30.70.870:FF:000002">
    <property type="entry name" value="Translation elongation factor 2"/>
    <property type="match status" value="1"/>
</dbReference>
<keyword evidence="5" id="KW-1185">Reference proteome</keyword>
<feature type="domain" description="Tr-type G" evidence="3">
    <location>
        <begin position="13"/>
        <end position="245"/>
    </location>
</feature>
<dbReference type="GeneID" id="24424908"/>
<keyword evidence="2" id="KW-0342">GTP-binding</keyword>
<reference evidence="4 5" key="3">
    <citation type="journal article" date="2016" name="Sci. Rep.">
        <title>Genome-wide diversity and gene expression profiling of Babesia microti isolates identify polymorphic genes that mediate host-pathogen interactions.</title>
        <authorList>
            <person name="Silva J.C."/>
            <person name="Cornillot E."/>
            <person name="McCracken C."/>
            <person name="Usmani-Brown S."/>
            <person name="Dwivedi A."/>
            <person name="Ifeonu O.O."/>
            <person name="Crabtree J."/>
            <person name="Gotia H.T."/>
            <person name="Virji A.Z."/>
            <person name="Reynes C."/>
            <person name="Colinge J."/>
            <person name="Kumar V."/>
            <person name="Lawres L."/>
            <person name="Pazzi J.E."/>
            <person name="Pablo J.V."/>
            <person name="Hung C."/>
            <person name="Brancato J."/>
            <person name="Kumari P."/>
            <person name="Orvis J."/>
            <person name="Tretina K."/>
            <person name="Chibucos M."/>
            <person name="Ott S."/>
            <person name="Sadzewicz L."/>
            <person name="Sengamalay N."/>
            <person name="Shetty A.C."/>
            <person name="Su Q."/>
            <person name="Tallon L."/>
            <person name="Fraser C.M."/>
            <person name="Frutos R."/>
            <person name="Molina D.M."/>
            <person name="Krause P.J."/>
            <person name="Ben Mamoun C."/>
        </authorList>
    </citation>
    <scope>NUCLEOTIDE SEQUENCE [LARGE SCALE GENOMIC DNA]</scope>
    <source>
        <strain evidence="4 5">RI</strain>
    </source>
</reference>
<dbReference type="EC" id="3.6.5.-" evidence="4"/>
<dbReference type="GO" id="GO:0043022">
    <property type="term" value="F:ribosome binding"/>
    <property type="evidence" value="ECO:0007669"/>
    <property type="project" value="TreeGrafter"/>
</dbReference>
<dbReference type="SMART" id="SM00838">
    <property type="entry name" value="EFG_C"/>
    <property type="match status" value="1"/>
</dbReference>
<dbReference type="GO" id="GO:0003746">
    <property type="term" value="F:translation elongation factor activity"/>
    <property type="evidence" value="ECO:0007669"/>
    <property type="project" value="UniProtKB-KW"/>
</dbReference>
<name>A0A1R4ABE8_BABMR</name>
<dbReference type="PRINTS" id="PR00315">
    <property type="entry name" value="ELONGATNFCT"/>
</dbReference>
<dbReference type="InterPro" id="IPR000640">
    <property type="entry name" value="EFG_V-like"/>
</dbReference>
<dbReference type="InterPro" id="IPR005225">
    <property type="entry name" value="Small_GTP-bd"/>
</dbReference>
<dbReference type="VEuPathDB" id="PiroplasmaDB:BMR1_03g01365"/>
<dbReference type="Proteomes" id="UP000002899">
    <property type="component" value="Chromosome III"/>
</dbReference>
<proteinExistence type="predicted"/>
<dbReference type="KEGG" id="bmic:BMR1_03g01365"/>
<dbReference type="Pfam" id="PF00679">
    <property type="entry name" value="EFG_C"/>
    <property type="match status" value="1"/>
</dbReference>
<evidence type="ECO:0000313" key="5">
    <source>
        <dbReference type="Proteomes" id="UP000002899"/>
    </source>
</evidence>
<dbReference type="GO" id="GO:0003924">
    <property type="term" value="F:GTPase activity"/>
    <property type="evidence" value="ECO:0007669"/>
    <property type="project" value="InterPro"/>
</dbReference>
<dbReference type="Gene3D" id="2.40.30.10">
    <property type="entry name" value="Translation factors"/>
    <property type="match status" value="1"/>
</dbReference>
<evidence type="ECO:0000313" key="4">
    <source>
        <dbReference type="EMBL" id="SJK86337.1"/>
    </source>
</evidence>
<dbReference type="InterPro" id="IPR035647">
    <property type="entry name" value="EFG_III/V"/>
</dbReference>
<dbReference type="GO" id="GO:1990904">
    <property type="term" value="C:ribonucleoprotein complex"/>
    <property type="evidence" value="ECO:0007669"/>
    <property type="project" value="TreeGrafter"/>
</dbReference>
<dbReference type="OrthoDB" id="364892at2759"/>
<evidence type="ECO:0000259" key="3">
    <source>
        <dbReference type="PROSITE" id="PS51722"/>
    </source>
</evidence>
<keyword evidence="4" id="KW-0378">Hydrolase</keyword>
<keyword evidence="4" id="KW-0251">Elongation factor</keyword>
<evidence type="ECO:0000256" key="2">
    <source>
        <dbReference type="ARBA" id="ARBA00023134"/>
    </source>
</evidence>
<evidence type="ECO:0000256" key="1">
    <source>
        <dbReference type="ARBA" id="ARBA00022741"/>
    </source>
</evidence>
<dbReference type="Gene3D" id="3.30.70.870">
    <property type="entry name" value="Elongation Factor G (Translational Gtpase), domain 3"/>
    <property type="match status" value="1"/>
</dbReference>
<dbReference type="EMBL" id="LN871598">
    <property type="protein sequence ID" value="SJK86337.1"/>
    <property type="molecule type" value="Genomic_DNA"/>
</dbReference>
<dbReference type="GO" id="GO:0005525">
    <property type="term" value="F:GTP binding"/>
    <property type="evidence" value="ECO:0007669"/>
    <property type="project" value="UniProtKB-KW"/>
</dbReference>
<dbReference type="PANTHER" id="PTHR42908:SF3">
    <property type="entry name" value="ELONGATION FACTOR-LIKE GTPASE 1"/>
    <property type="match status" value="1"/>
</dbReference>
<keyword evidence="1" id="KW-0547">Nucleotide-binding</keyword>
<dbReference type="SUPFAM" id="SSF54980">
    <property type="entry name" value="EF-G C-terminal domain-like"/>
    <property type="match status" value="2"/>
</dbReference>